<reference evidence="4 5" key="2">
    <citation type="journal article" date="2012" name="Stand. Genomic Sci.">
        <title>Complete genome sequence of the termite hindgut bacterium Spirochaeta coccoides type strain (SPN1(T)), reclassification in the genus Sphaerochaeta as Sphaerochaeta coccoides comb. nov. and emendations of the family Spirochaetaceae and the genus Sphaerochaeta.</title>
        <authorList>
            <person name="Abt B."/>
            <person name="Han C."/>
            <person name="Scheuner C."/>
            <person name="Lu M."/>
            <person name="Lapidus A."/>
            <person name="Nolan M."/>
            <person name="Lucas S."/>
            <person name="Hammon N."/>
            <person name="Deshpande S."/>
            <person name="Cheng J.F."/>
            <person name="Tapia R."/>
            <person name="Goodwin L.A."/>
            <person name="Pitluck S."/>
            <person name="Liolios K."/>
            <person name="Pagani I."/>
            <person name="Ivanova N."/>
            <person name="Mavromatis K."/>
            <person name="Mikhailova N."/>
            <person name="Huntemann M."/>
            <person name="Pati A."/>
            <person name="Chen A."/>
            <person name="Palaniappan K."/>
            <person name="Land M."/>
            <person name="Hauser L."/>
            <person name="Brambilla E.M."/>
            <person name="Rohde M."/>
            <person name="Spring S."/>
            <person name="Gronow S."/>
            <person name="Goker M."/>
            <person name="Woyke T."/>
            <person name="Bristow J."/>
            <person name="Eisen J.A."/>
            <person name="Markowitz V."/>
            <person name="Hugenholtz P."/>
            <person name="Kyrpides N.C."/>
            <person name="Klenk H.P."/>
            <person name="Detter J.C."/>
        </authorList>
    </citation>
    <scope>NUCLEOTIDE SEQUENCE [LARGE SCALE GENOMIC DNA]</scope>
    <source>
        <strain evidence="5">ATCC BAA-1237 / DSM 17374 / SPN1</strain>
    </source>
</reference>
<evidence type="ECO:0000259" key="3">
    <source>
        <dbReference type="Pfam" id="PF02826"/>
    </source>
</evidence>
<dbReference type="GO" id="GO:0051287">
    <property type="term" value="F:NAD binding"/>
    <property type="evidence" value="ECO:0007669"/>
    <property type="project" value="InterPro"/>
</dbReference>
<dbReference type="InterPro" id="IPR036291">
    <property type="entry name" value="NAD(P)-bd_dom_sf"/>
</dbReference>
<dbReference type="PANTHER" id="PTHR42938:SF9">
    <property type="entry name" value="FORMATE DEHYDROGENASE 1"/>
    <property type="match status" value="1"/>
</dbReference>
<dbReference type="InterPro" id="IPR006140">
    <property type="entry name" value="D-isomer_DH_NAD-bd"/>
</dbReference>
<evidence type="ECO:0000313" key="4">
    <source>
        <dbReference type="EMBL" id="AEC01630.1"/>
    </source>
</evidence>
<dbReference type="Gene3D" id="3.40.50.720">
    <property type="entry name" value="NAD(P)-binding Rossmann-like Domain"/>
    <property type="match status" value="2"/>
</dbReference>
<dbReference type="AlphaFoldDB" id="F4GIC2"/>
<feature type="domain" description="D-isomer specific 2-hydroxyacid dehydrogenase NAD-binding" evidence="3">
    <location>
        <begin position="96"/>
        <end position="267"/>
    </location>
</feature>
<evidence type="ECO:0000256" key="1">
    <source>
        <dbReference type="RuleBase" id="RU003719"/>
    </source>
</evidence>
<feature type="domain" description="D-isomer specific 2-hydroxyacid dehydrogenase catalytic" evidence="2">
    <location>
        <begin position="29"/>
        <end position="289"/>
    </location>
</feature>
<reference evidence="5" key="1">
    <citation type="submission" date="2011-04" db="EMBL/GenBank/DDBJ databases">
        <title>The complete genome of Spirochaeta coccoides DSM 17374.</title>
        <authorList>
            <person name="Lucas S."/>
            <person name="Copeland A."/>
            <person name="Lapidus A."/>
            <person name="Bruce D."/>
            <person name="Goodwin L."/>
            <person name="Pitluck S."/>
            <person name="Peters L."/>
            <person name="Kyrpides N."/>
            <person name="Mavromatis K."/>
            <person name="Pagani I."/>
            <person name="Ivanova N."/>
            <person name="Ovchinnikova G."/>
            <person name="Lu M."/>
            <person name="Detter J.C."/>
            <person name="Tapia R."/>
            <person name="Han C."/>
            <person name="Land M."/>
            <person name="Hauser L."/>
            <person name="Markowitz V."/>
            <person name="Cheng J.-F."/>
            <person name="Hugenholtz P."/>
            <person name="Woyke T."/>
            <person name="Wu D."/>
            <person name="Spring S."/>
            <person name="Schroeder M."/>
            <person name="Brambilla E."/>
            <person name="Klenk H.-P."/>
            <person name="Eisen J.A."/>
        </authorList>
    </citation>
    <scope>NUCLEOTIDE SEQUENCE [LARGE SCALE GENOMIC DNA]</scope>
    <source>
        <strain evidence="5">ATCC BAA-1237 / DSM 17374 / SPN1</strain>
    </source>
</reference>
<dbReference type="STRING" id="760011.Spico_0401"/>
<dbReference type="InterPro" id="IPR006139">
    <property type="entry name" value="D-isomer_2_OHA_DH_cat_dom"/>
</dbReference>
<dbReference type="HOGENOM" id="CLU_019796_1_3_12"/>
<dbReference type="OrthoDB" id="9805416at2"/>
<dbReference type="PANTHER" id="PTHR42938">
    <property type="entry name" value="FORMATE DEHYDROGENASE 1"/>
    <property type="match status" value="1"/>
</dbReference>
<name>F4GIC2_PARC1</name>
<dbReference type="SUPFAM" id="SSF51735">
    <property type="entry name" value="NAD(P)-binding Rossmann-fold domains"/>
    <property type="match status" value="1"/>
</dbReference>
<gene>
    <name evidence="4" type="ordered locus">Spico_0401</name>
</gene>
<sequence length="294" mass="31802">MLILIADAFDTSLPKQLSRFGEVTSDPARLGEADIVLVRSKTKCTSDWMAGAPRVKAIIRGGVGMDNIDMESAASKGILTLNTPTASSIAVAELAFSLMLAVPNHISEYDAGMKSGKWLKNLKRTELYGKTIALLGMGNIATEVAKRALAFGMKVVAYDCSKKGSPYAEMKDSVEDAVRDADYVSVHLPLNAATNHLVDRKLLEVMTRKPVIINTARGLCIDAQAMVDALENGQVSWYAADVYPSDPPSPDYPLLKCEHVTLTPHVGANSEENLGRIGDEVVRIIERLKDEGKV</sequence>
<dbReference type="Pfam" id="PF02826">
    <property type="entry name" value="2-Hacid_dh_C"/>
    <property type="match status" value="1"/>
</dbReference>
<dbReference type="EMBL" id="CP002659">
    <property type="protein sequence ID" value="AEC01630.1"/>
    <property type="molecule type" value="Genomic_DNA"/>
</dbReference>
<keyword evidence="5" id="KW-1185">Reference proteome</keyword>
<dbReference type="Pfam" id="PF00389">
    <property type="entry name" value="2-Hacid_dh"/>
    <property type="match status" value="1"/>
</dbReference>
<dbReference type="eggNOG" id="COG0111">
    <property type="taxonomic scope" value="Bacteria"/>
</dbReference>
<dbReference type="Proteomes" id="UP000007939">
    <property type="component" value="Chromosome"/>
</dbReference>
<comment type="similarity">
    <text evidence="1">Belongs to the D-isomer specific 2-hydroxyacid dehydrogenase family.</text>
</comment>
<keyword evidence="1 4" id="KW-0560">Oxidoreductase</keyword>
<protein>
    <submittedName>
        <fullName evidence="4">Phosphoglycerate dehydrogenase</fullName>
        <ecNumber evidence="4">1.1.1.95</ecNumber>
    </submittedName>
</protein>
<proteinExistence type="inferred from homology"/>
<dbReference type="SUPFAM" id="SSF52283">
    <property type="entry name" value="Formate/glycerate dehydrogenase catalytic domain-like"/>
    <property type="match status" value="1"/>
</dbReference>
<dbReference type="EC" id="1.1.1.95" evidence="4"/>
<evidence type="ECO:0000313" key="5">
    <source>
        <dbReference type="Proteomes" id="UP000007939"/>
    </source>
</evidence>
<organism evidence="4 5">
    <name type="scientific">Parasphaerochaeta coccoides (strain ATCC BAA-1237 / DSM 17374 / SPN1)</name>
    <name type="common">Sphaerochaeta coccoides</name>
    <dbReference type="NCBI Taxonomy" id="760011"/>
    <lineage>
        <taxon>Bacteria</taxon>
        <taxon>Pseudomonadati</taxon>
        <taxon>Spirochaetota</taxon>
        <taxon>Spirochaetia</taxon>
        <taxon>Spirochaetales</taxon>
        <taxon>Sphaerochaetaceae</taxon>
        <taxon>Parasphaerochaeta</taxon>
    </lineage>
</organism>
<dbReference type="GO" id="GO:0004617">
    <property type="term" value="F:phosphoglycerate dehydrogenase activity"/>
    <property type="evidence" value="ECO:0007669"/>
    <property type="project" value="UniProtKB-EC"/>
</dbReference>
<dbReference type="KEGG" id="scc:Spico_0401"/>
<accession>F4GIC2</accession>
<evidence type="ECO:0000259" key="2">
    <source>
        <dbReference type="Pfam" id="PF00389"/>
    </source>
</evidence>
<dbReference type="RefSeq" id="WP_013739026.1">
    <property type="nucleotide sequence ID" value="NC_015436.1"/>
</dbReference>